<dbReference type="NCBIfam" id="TIGR01643">
    <property type="entry name" value="YD_repeat_2x"/>
    <property type="match status" value="2"/>
</dbReference>
<dbReference type="KEGG" id="npy:NPRO_19430"/>
<gene>
    <name evidence="10" type="ORF">NPRO_19430</name>
</gene>
<feature type="domain" description="L,D-TPase catalytic" evidence="9">
    <location>
        <begin position="243"/>
        <end position="380"/>
    </location>
</feature>
<evidence type="ECO:0000313" key="11">
    <source>
        <dbReference type="Proteomes" id="UP000662873"/>
    </source>
</evidence>
<evidence type="ECO:0000256" key="6">
    <source>
        <dbReference type="ARBA" id="ARBA00023316"/>
    </source>
</evidence>
<keyword evidence="5 7" id="KW-0573">Peptidoglycan synthesis</keyword>
<dbReference type="NCBIfam" id="TIGR03696">
    <property type="entry name" value="Rhs_assc_core"/>
    <property type="match status" value="1"/>
</dbReference>
<evidence type="ECO:0000256" key="5">
    <source>
        <dbReference type="ARBA" id="ARBA00022984"/>
    </source>
</evidence>
<evidence type="ECO:0000256" key="1">
    <source>
        <dbReference type="ARBA" id="ARBA00004752"/>
    </source>
</evidence>
<dbReference type="SUPFAM" id="SSF141523">
    <property type="entry name" value="L,D-transpeptidase catalytic domain-like"/>
    <property type="match status" value="1"/>
</dbReference>
<proteinExistence type="predicted"/>
<evidence type="ECO:0000256" key="3">
    <source>
        <dbReference type="ARBA" id="ARBA00022737"/>
    </source>
</evidence>
<dbReference type="Proteomes" id="UP000662873">
    <property type="component" value="Chromosome"/>
</dbReference>
<dbReference type="AlphaFoldDB" id="A0A809RCH4"/>
<dbReference type="GO" id="GO:0008360">
    <property type="term" value="P:regulation of cell shape"/>
    <property type="evidence" value="ECO:0007669"/>
    <property type="project" value="UniProtKB-UniRule"/>
</dbReference>
<name>A0A809RCH4_9BACT</name>
<dbReference type="CDD" id="cd16913">
    <property type="entry name" value="YkuD_like"/>
    <property type="match status" value="1"/>
</dbReference>
<dbReference type="PANTHER" id="PTHR32305:SF15">
    <property type="entry name" value="PROTEIN RHSA-RELATED"/>
    <property type="match status" value="1"/>
</dbReference>
<reference evidence="10" key="1">
    <citation type="journal article" name="DNA Res.">
        <title>The physiological potential of anammox bacteria as revealed by their core genome structure.</title>
        <authorList>
            <person name="Okubo T."/>
            <person name="Toyoda A."/>
            <person name="Fukuhara K."/>
            <person name="Uchiyama I."/>
            <person name="Harigaya Y."/>
            <person name="Kuroiwa M."/>
            <person name="Suzuki T."/>
            <person name="Murakami Y."/>
            <person name="Suwa Y."/>
            <person name="Takami H."/>
        </authorList>
    </citation>
    <scope>NUCLEOTIDE SEQUENCE</scope>
    <source>
        <strain evidence="10">317325-2</strain>
    </source>
</reference>
<evidence type="ECO:0000256" key="7">
    <source>
        <dbReference type="PROSITE-ProRule" id="PRU01373"/>
    </source>
</evidence>
<dbReference type="InterPro" id="IPR038063">
    <property type="entry name" value="Transpep_catalytic_dom"/>
</dbReference>
<evidence type="ECO:0000256" key="8">
    <source>
        <dbReference type="SAM" id="MobiDB-lite"/>
    </source>
</evidence>
<dbReference type="InterPro" id="IPR050708">
    <property type="entry name" value="T6SS_VgrG/RHS"/>
</dbReference>
<sequence>MKAFVDAPTCDANGNRLTRTVNSVTEDYAYDDADKLLEVKIGQQTVKEFTYDSAGRTTAVETSAGTTSLTYDYESRVTGITYPNQSTNSFTYNGLDTRVGMTDSGGSKTFLRDGVSVTSPVLSDGAATYTPAISERRSSSTTFYHAGIKNGDSQSSTGQSVTASVQYDAFGNVTSSSGTWSGPFAYGGPYGYQSDPDSGLKLLGHRYYDPSTGRFLTRDPIKDGRNWYGYCGSAPLVRTDPTGTVTLVFTGTKLKWFRDDGTLVDSVPAFSGAPGKGRRDQGQRGGPIPEGTYSIDPNEDQYATYNIFAYPWAGYPPSPAWGDRRIPLKGGPDVPGRTGGYFLHGGEFVGSIGCIDIGPNDIKIIDKLGKLTKKIKLVVDYMDWNGTVPSSDNNKPVKWKEYLQQRQ</sequence>
<dbReference type="UniPathway" id="UPA00219"/>
<feature type="active site" description="Proton donor/acceptor" evidence="7">
    <location>
        <position position="344"/>
    </location>
</feature>
<dbReference type="InterPro" id="IPR022385">
    <property type="entry name" value="Rhs_assc_core"/>
</dbReference>
<dbReference type="Gene3D" id="2.40.440.10">
    <property type="entry name" value="L,D-transpeptidase catalytic domain-like"/>
    <property type="match status" value="1"/>
</dbReference>
<keyword evidence="3" id="KW-0677">Repeat</keyword>
<evidence type="ECO:0000313" key="10">
    <source>
        <dbReference type="EMBL" id="BBO24348.1"/>
    </source>
</evidence>
<dbReference type="InterPro" id="IPR006530">
    <property type="entry name" value="YD"/>
</dbReference>
<evidence type="ECO:0000259" key="9">
    <source>
        <dbReference type="PROSITE" id="PS52029"/>
    </source>
</evidence>
<organism evidence="10 11">
    <name type="scientific">Candidatus Nitrosymbiomonas proteolyticus</name>
    <dbReference type="NCBI Taxonomy" id="2608984"/>
    <lineage>
        <taxon>Bacteria</taxon>
        <taxon>Bacillati</taxon>
        <taxon>Armatimonadota</taxon>
        <taxon>Armatimonadota incertae sedis</taxon>
        <taxon>Candidatus Nitrosymbiomonas</taxon>
    </lineage>
</organism>
<comment type="pathway">
    <text evidence="1 7">Cell wall biogenesis; peptidoglycan biosynthesis.</text>
</comment>
<evidence type="ECO:0000256" key="2">
    <source>
        <dbReference type="ARBA" id="ARBA00022679"/>
    </source>
</evidence>
<keyword evidence="6 7" id="KW-0961">Cell wall biogenesis/degradation</keyword>
<feature type="region of interest" description="Disordered" evidence="8">
    <location>
        <begin position="268"/>
        <end position="295"/>
    </location>
</feature>
<dbReference type="InterPro" id="IPR005490">
    <property type="entry name" value="LD_TPept_cat_dom"/>
</dbReference>
<dbReference type="PANTHER" id="PTHR32305">
    <property type="match status" value="1"/>
</dbReference>
<dbReference type="GO" id="GO:0071555">
    <property type="term" value="P:cell wall organization"/>
    <property type="evidence" value="ECO:0007669"/>
    <property type="project" value="UniProtKB-UniRule"/>
</dbReference>
<keyword evidence="2" id="KW-0808">Transferase</keyword>
<accession>A0A809RCH4</accession>
<dbReference type="GO" id="GO:0009252">
    <property type="term" value="P:peptidoglycan biosynthetic process"/>
    <property type="evidence" value="ECO:0007669"/>
    <property type="project" value="UniProtKB-UniPathway"/>
</dbReference>
<dbReference type="PROSITE" id="PS52029">
    <property type="entry name" value="LD_TPASE"/>
    <property type="match status" value="1"/>
</dbReference>
<dbReference type="Pfam" id="PF03734">
    <property type="entry name" value="YkuD"/>
    <property type="match status" value="1"/>
</dbReference>
<feature type="active site" description="Nucleophile" evidence="7">
    <location>
        <position position="354"/>
    </location>
</feature>
<dbReference type="GO" id="GO:0016740">
    <property type="term" value="F:transferase activity"/>
    <property type="evidence" value="ECO:0007669"/>
    <property type="project" value="UniProtKB-KW"/>
</dbReference>
<evidence type="ECO:0000256" key="4">
    <source>
        <dbReference type="ARBA" id="ARBA00022960"/>
    </source>
</evidence>
<dbReference type="Pfam" id="PF25023">
    <property type="entry name" value="TEN_YD-shell"/>
    <property type="match status" value="1"/>
</dbReference>
<dbReference type="Gene3D" id="2.180.10.10">
    <property type="entry name" value="RHS repeat-associated core"/>
    <property type="match status" value="1"/>
</dbReference>
<keyword evidence="4 7" id="KW-0133">Cell shape</keyword>
<dbReference type="EMBL" id="AP021858">
    <property type="protein sequence ID" value="BBO24348.1"/>
    <property type="molecule type" value="Genomic_DNA"/>
</dbReference>
<dbReference type="InterPro" id="IPR056823">
    <property type="entry name" value="TEN-like_YD-shell"/>
</dbReference>
<protein>
    <recommendedName>
        <fullName evidence="9">L,D-TPase catalytic domain-containing protein</fullName>
    </recommendedName>
</protein>